<keyword evidence="1" id="KW-0328">Glycosyltransferase</keyword>
<dbReference type="AlphaFoldDB" id="A0A1G6IJK2"/>
<dbReference type="CDD" id="cd03814">
    <property type="entry name" value="GT4-like"/>
    <property type="match status" value="1"/>
</dbReference>
<keyword evidence="2 5" id="KW-0808">Transferase</keyword>
<dbReference type="Proteomes" id="UP000199086">
    <property type="component" value="Unassembled WGS sequence"/>
</dbReference>
<dbReference type="InterPro" id="IPR050194">
    <property type="entry name" value="Glycosyltransferase_grp1"/>
</dbReference>
<evidence type="ECO:0000256" key="2">
    <source>
        <dbReference type="ARBA" id="ARBA00022679"/>
    </source>
</evidence>
<dbReference type="PANTHER" id="PTHR45947:SF3">
    <property type="entry name" value="SULFOQUINOVOSYL TRANSFERASE SQD2"/>
    <property type="match status" value="1"/>
</dbReference>
<dbReference type="Pfam" id="PF13439">
    <property type="entry name" value="Glyco_transf_4"/>
    <property type="match status" value="1"/>
</dbReference>
<dbReference type="Gene3D" id="3.40.50.2000">
    <property type="entry name" value="Glycogen Phosphorylase B"/>
    <property type="match status" value="2"/>
</dbReference>
<evidence type="ECO:0000313" key="6">
    <source>
        <dbReference type="Proteomes" id="UP000199086"/>
    </source>
</evidence>
<evidence type="ECO:0000313" key="5">
    <source>
        <dbReference type="EMBL" id="SDC06175.1"/>
    </source>
</evidence>
<reference evidence="5 6" key="1">
    <citation type="submission" date="2016-06" db="EMBL/GenBank/DDBJ databases">
        <authorList>
            <person name="Olsen C.W."/>
            <person name="Carey S."/>
            <person name="Hinshaw L."/>
            <person name="Karasin A.I."/>
        </authorList>
    </citation>
    <scope>NUCLEOTIDE SEQUENCE [LARGE SCALE GENOMIC DNA]</scope>
    <source>
        <strain evidence="5 6">LZ-22</strain>
    </source>
</reference>
<proteinExistence type="predicted"/>
<dbReference type="Pfam" id="PF00534">
    <property type="entry name" value="Glycos_transf_1"/>
    <property type="match status" value="1"/>
</dbReference>
<name>A0A1G6IJK2_9ACTN</name>
<feature type="domain" description="Glycosyl transferase family 1" evidence="3">
    <location>
        <begin position="199"/>
        <end position="347"/>
    </location>
</feature>
<organism evidence="5 6">
    <name type="scientific">Raineyella antarctica</name>
    <dbReference type="NCBI Taxonomy" id="1577474"/>
    <lineage>
        <taxon>Bacteria</taxon>
        <taxon>Bacillati</taxon>
        <taxon>Actinomycetota</taxon>
        <taxon>Actinomycetes</taxon>
        <taxon>Propionibacteriales</taxon>
        <taxon>Propionibacteriaceae</taxon>
        <taxon>Raineyella</taxon>
    </lineage>
</organism>
<gene>
    <name evidence="5" type="ORF">GA0111570_1175</name>
</gene>
<evidence type="ECO:0000259" key="3">
    <source>
        <dbReference type="Pfam" id="PF00534"/>
    </source>
</evidence>
<feature type="domain" description="Glycosyltransferase subfamily 4-like N-terminal" evidence="4">
    <location>
        <begin position="14"/>
        <end position="177"/>
    </location>
</feature>
<evidence type="ECO:0000259" key="4">
    <source>
        <dbReference type="Pfam" id="PF13439"/>
    </source>
</evidence>
<accession>A0A1G6IJK2</accession>
<dbReference type="InterPro" id="IPR028098">
    <property type="entry name" value="Glyco_trans_4-like_N"/>
</dbReference>
<dbReference type="EMBL" id="FMYF01000017">
    <property type="protein sequence ID" value="SDC06175.1"/>
    <property type="molecule type" value="Genomic_DNA"/>
</dbReference>
<dbReference type="OrthoDB" id="9802525at2"/>
<dbReference type="RefSeq" id="WP_092613787.1">
    <property type="nucleotide sequence ID" value="NZ_FMYF01000017.1"/>
</dbReference>
<keyword evidence="6" id="KW-1185">Reference proteome</keyword>
<dbReference type="PANTHER" id="PTHR45947">
    <property type="entry name" value="SULFOQUINOVOSYL TRANSFERASE SQD2"/>
    <property type="match status" value="1"/>
</dbReference>
<evidence type="ECO:0000256" key="1">
    <source>
        <dbReference type="ARBA" id="ARBA00022676"/>
    </source>
</evidence>
<sequence length="383" mass="42592">MRIAIFTEVFLPKIDGVVTRLVRTVEQLKALDQEVVIFSPGTDLTEFCGYPVVRVRSAPLKPWYPEIHVGMPTPRIARTLEEFTPDVVHAVNPVALAAYGVLSGKRRNIPLLASFHTDLPKYTEAMDLGFLQSFAKRYISGLHNLADMNLCTSPQMVEAAKGIGIRRVKLWPKAVDTVMYHPDKRSAQMRARLTDGHPDQPLVVYVGRIAVEKRLDVLRRAMDRMPGVRLAIVGSGPAREQLEKEFAGTPTVFTGYMSGDELAAAYASADVFAFPSTTETLGLVALESMASGVPVVGARAGGIPDVIADGENGFLFEPGDADELADNIMLLVNDPDLRTRFAEAGRAETEKWGWRAATERLLEYYEHAQELHWRHWWGRQYTD</sequence>
<dbReference type="InterPro" id="IPR001296">
    <property type="entry name" value="Glyco_trans_1"/>
</dbReference>
<dbReference type="GO" id="GO:0016757">
    <property type="term" value="F:glycosyltransferase activity"/>
    <property type="evidence" value="ECO:0007669"/>
    <property type="project" value="UniProtKB-KW"/>
</dbReference>
<dbReference type="STRING" id="1577474.GA0111570_1175"/>
<dbReference type="SUPFAM" id="SSF53756">
    <property type="entry name" value="UDP-Glycosyltransferase/glycogen phosphorylase"/>
    <property type="match status" value="1"/>
</dbReference>
<dbReference type="GO" id="GO:1901137">
    <property type="term" value="P:carbohydrate derivative biosynthetic process"/>
    <property type="evidence" value="ECO:0007669"/>
    <property type="project" value="UniProtKB-ARBA"/>
</dbReference>
<protein>
    <submittedName>
        <fullName evidence="5">Glycosyltransferase involved in cell wall bisynthesis</fullName>
    </submittedName>
</protein>